<protein>
    <submittedName>
        <fullName evidence="1">Uncharacterized protein</fullName>
    </submittedName>
</protein>
<dbReference type="EMBL" id="BSOB01000012">
    <property type="protein sequence ID" value="GLQ92804.1"/>
    <property type="molecule type" value="Genomic_DNA"/>
</dbReference>
<evidence type="ECO:0000313" key="1">
    <source>
        <dbReference type="EMBL" id="GLQ92804.1"/>
    </source>
</evidence>
<dbReference type="Pfam" id="PF20131">
    <property type="entry name" value="MC3"/>
    <property type="match status" value="1"/>
</dbReference>
<sequence>MGLSARVERWKSVTGIAIQNSVSCNHLEVKEDLSIAAGLVANEVEGLMPKEMKAAKNLAKLMSPYSVPAVYRILGVGRL</sequence>
<comment type="caution">
    <text evidence="1">The sequence shown here is derived from an EMBL/GenBank/DDBJ whole genome shotgun (WGS) entry which is preliminary data.</text>
</comment>
<dbReference type="InterPro" id="IPR045390">
    <property type="entry name" value="ABC-3C_MC3"/>
</dbReference>
<gene>
    <name evidence="1" type="ORF">GCM10007901_17550</name>
</gene>
<reference evidence="2" key="1">
    <citation type="journal article" date="2019" name="Int. J. Syst. Evol. Microbiol.">
        <title>The Global Catalogue of Microorganisms (GCM) 10K type strain sequencing project: providing services to taxonomists for standard genome sequencing and annotation.</title>
        <authorList>
            <consortium name="The Broad Institute Genomics Platform"/>
            <consortium name="The Broad Institute Genome Sequencing Center for Infectious Disease"/>
            <person name="Wu L."/>
            <person name="Ma J."/>
        </authorList>
    </citation>
    <scope>NUCLEOTIDE SEQUENCE [LARGE SCALE GENOMIC DNA]</scope>
    <source>
        <strain evidence="2">NBRC 111980</strain>
    </source>
</reference>
<name>A0ABQ5XM66_9GAMM</name>
<dbReference type="Proteomes" id="UP001156670">
    <property type="component" value="Unassembled WGS sequence"/>
</dbReference>
<proteinExistence type="predicted"/>
<organism evidence="1 2">
    <name type="scientific">Dyella acidisoli</name>
    <dbReference type="NCBI Taxonomy" id="1867834"/>
    <lineage>
        <taxon>Bacteria</taxon>
        <taxon>Pseudomonadati</taxon>
        <taxon>Pseudomonadota</taxon>
        <taxon>Gammaproteobacteria</taxon>
        <taxon>Lysobacterales</taxon>
        <taxon>Rhodanobacteraceae</taxon>
        <taxon>Dyella</taxon>
    </lineage>
</organism>
<evidence type="ECO:0000313" key="2">
    <source>
        <dbReference type="Proteomes" id="UP001156670"/>
    </source>
</evidence>
<keyword evidence="2" id="KW-1185">Reference proteome</keyword>
<accession>A0ABQ5XM66</accession>